<accession>A0A0A7GGU7</accession>
<evidence type="ECO:0000313" key="1">
    <source>
        <dbReference type="EMBL" id="AIY91275.1"/>
    </source>
</evidence>
<proteinExistence type="predicted"/>
<dbReference type="HOGENOM" id="CLU_762078_0_0_2"/>
<dbReference type="EMBL" id="CP009552">
    <property type="protein sequence ID" value="AIY91275.1"/>
    <property type="molecule type" value="Genomic_DNA"/>
</dbReference>
<reference evidence="1 2" key="1">
    <citation type="journal article" date="2015" name="Appl. Environ. Microbiol.">
        <title>The Geoglobus acetivorans genome: Fe(III) reduction, acetate utilization, autotrophic growth, and degradation of aromatic compounds in a hyperthermophilic archaeon.</title>
        <authorList>
            <person name="Mardanov A.V."/>
            <person name="Slododkina G.B."/>
            <person name="Slobodkin A.I."/>
            <person name="Beletsky A.V."/>
            <person name="Gavrilov S.N."/>
            <person name="Kublanov I.V."/>
            <person name="Bonch-Osmolovskaya E.A."/>
            <person name="Skryabin K.G."/>
            <person name="Ravin N.V."/>
        </authorList>
    </citation>
    <scope>NUCLEOTIDE SEQUENCE [LARGE SCALE GENOMIC DNA]</scope>
    <source>
        <strain evidence="1 2">SBH6</strain>
    </source>
</reference>
<organism evidence="1 2">
    <name type="scientific">Geoglobus acetivorans</name>
    <dbReference type="NCBI Taxonomy" id="565033"/>
    <lineage>
        <taxon>Archaea</taxon>
        <taxon>Methanobacteriati</taxon>
        <taxon>Methanobacteriota</taxon>
        <taxon>Archaeoglobi</taxon>
        <taxon>Archaeoglobales</taxon>
        <taxon>Archaeoglobaceae</taxon>
        <taxon>Geoglobus</taxon>
    </lineage>
</organism>
<gene>
    <name evidence="1" type="ORF">GACE_2254</name>
</gene>
<name>A0A0A7GGU7_GEOAI</name>
<evidence type="ECO:0000313" key="2">
    <source>
        <dbReference type="Proteomes" id="UP000030624"/>
    </source>
</evidence>
<dbReference type="Proteomes" id="UP000030624">
    <property type="component" value="Chromosome"/>
</dbReference>
<dbReference type="AlphaFoldDB" id="A0A0A7GGU7"/>
<protein>
    <submittedName>
        <fullName evidence="1">Uncharacterized protein</fullName>
    </submittedName>
</protein>
<dbReference type="KEGG" id="gac:GACE_2254"/>
<dbReference type="eggNOG" id="arCOG02916">
    <property type="taxonomic scope" value="Archaea"/>
</dbReference>
<sequence length="363" mass="40191">MLAFAIIVGGIGVVQQFFVPVWLKNEESMHYFEVKKEFEKLDEKIIEAANYGSSVLNVYLDTNYPKYPFLITPSKASSSIKIERIGEMESSLLSRKINITAFVLEPRYHYMNVPPETMILGEYFSGGSDIGGMDLYQNGKMTLLIFESDEKTISGNAKLVLDGFGEYRVKSDAWFNISVKEGYEWYIEHLASVLSEKGLSPTVGDKWINFTVSPDTEILMYFAGSELNNSNEPAPVKYTLGSFNLTDSDGSSTTLSDGSAVTVDLTSTGDLKSSPSFYITGTTVPNAAIKVNITYDTGEGTISQSFTWYSDSNGVFQLPIVPPTAHEANSNTIANIRLTFPDGSTTDYTINFVFKNKGHERDD</sequence>